<feature type="compositionally biased region" description="Basic and acidic residues" evidence="1">
    <location>
        <begin position="89"/>
        <end position="106"/>
    </location>
</feature>
<evidence type="ECO:0000256" key="1">
    <source>
        <dbReference type="SAM" id="MobiDB-lite"/>
    </source>
</evidence>
<sequence length="106" mass="12157">MFVNIVVMRKNVFDHLVIKGSMRDFEKWYNIFDCESTLGSHEDNKSSIIAAHDSMLEILGDAFEIHSSTSNLTPRTLHEAFDFSGNDQEDNHVNIREETHDSLSID</sequence>
<dbReference type="AlphaFoldDB" id="A0AAW1INB9"/>
<comment type="caution">
    <text evidence="2">The sequence shown here is derived from an EMBL/GenBank/DDBJ whole genome shotgun (WGS) entry which is preliminary data.</text>
</comment>
<dbReference type="EMBL" id="JBDFQZ010000009">
    <property type="protein sequence ID" value="KAK9690847.1"/>
    <property type="molecule type" value="Genomic_DNA"/>
</dbReference>
<organism evidence="2 3">
    <name type="scientific">Saponaria officinalis</name>
    <name type="common">Common soapwort</name>
    <name type="synonym">Lychnis saponaria</name>
    <dbReference type="NCBI Taxonomy" id="3572"/>
    <lineage>
        <taxon>Eukaryota</taxon>
        <taxon>Viridiplantae</taxon>
        <taxon>Streptophyta</taxon>
        <taxon>Embryophyta</taxon>
        <taxon>Tracheophyta</taxon>
        <taxon>Spermatophyta</taxon>
        <taxon>Magnoliopsida</taxon>
        <taxon>eudicotyledons</taxon>
        <taxon>Gunneridae</taxon>
        <taxon>Pentapetalae</taxon>
        <taxon>Caryophyllales</taxon>
        <taxon>Caryophyllaceae</taxon>
        <taxon>Caryophylleae</taxon>
        <taxon>Saponaria</taxon>
    </lineage>
</organism>
<keyword evidence="3" id="KW-1185">Reference proteome</keyword>
<gene>
    <name evidence="2" type="ORF">RND81_09G158000</name>
</gene>
<evidence type="ECO:0000313" key="2">
    <source>
        <dbReference type="EMBL" id="KAK9690847.1"/>
    </source>
</evidence>
<dbReference type="Proteomes" id="UP001443914">
    <property type="component" value="Unassembled WGS sequence"/>
</dbReference>
<name>A0AAW1INB9_SAPOF</name>
<feature type="region of interest" description="Disordered" evidence="1">
    <location>
        <begin position="83"/>
        <end position="106"/>
    </location>
</feature>
<evidence type="ECO:0000313" key="3">
    <source>
        <dbReference type="Proteomes" id="UP001443914"/>
    </source>
</evidence>
<protein>
    <submittedName>
        <fullName evidence="2">Uncharacterized protein</fullName>
    </submittedName>
</protein>
<proteinExistence type="predicted"/>
<reference evidence="2" key="1">
    <citation type="submission" date="2024-03" db="EMBL/GenBank/DDBJ databases">
        <title>WGS assembly of Saponaria officinalis var. Norfolk2.</title>
        <authorList>
            <person name="Jenkins J."/>
            <person name="Shu S."/>
            <person name="Grimwood J."/>
            <person name="Barry K."/>
            <person name="Goodstein D."/>
            <person name="Schmutz J."/>
            <person name="Leebens-Mack J."/>
            <person name="Osbourn A."/>
        </authorList>
    </citation>
    <scope>NUCLEOTIDE SEQUENCE [LARGE SCALE GENOMIC DNA]</scope>
    <source>
        <strain evidence="2">JIC</strain>
    </source>
</reference>
<accession>A0AAW1INB9</accession>